<dbReference type="AlphaFoldDB" id="A0A7W6RAG2"/>
<dbReference type="EC" id="6.2.1.3" evidence="4"/>
<comment type="caution">
    <text evidence="4">The sequence shown here is derived from an EMBL/GenBank/DDBJ whole genome shotgun (WGS) entry which is preliminary data.</text>
</comment>
<dbReference type="PANTHER" id="PTHR43272:SF33">
    <property type="entry name" value="AMP-BINDING DOMAIN-CONTAINING PROTEIN-RELATED"/>
    <property type="match status" value="1"/>
</dbReference>
<sequence>MPSPRHRATDFETAIDLVGVFLNQAKRFQRAPLLWRKRDGAWRSQSWGEVRTQAVAMANALIALGVRPGDRVALISENRPEWFIADLAILMAGGVVTPCYVTNTVADHLHVLDDSGATVMIVSTPQLAARALEAAGMARITPVAVAIEDPQLHQHTGIDVHAWGDLIERHRAQPWPATLAAIEPDDVAVIIYTSGTGGVPKGVMLSHANILHNCAGAYAVLRTLGLGREVFLSFLPLSHSYEHTAGLHFPLSIGAEIWFAENVDRLASNMTEARPTIMTAVPRLYESMRTRVVRGLESQSPAKRKLFQRALDLGLKRYHDPKSLTLLERLQDYVVDRLVRSKVRKRFGGRLKAMVSGGGPLNVDVGLFFHALGVPILQGYGQTESSPVISVNRPGKVRMHTVGPPLKDVQVRLAEDGEILVKGGLVMQGYWNNPKATADVIDADGWLHTGDVGLIDAEGCIQITDRKKDIIVNSGGDNISPQRVEGLLCLEQEIAQAMIYGDRRPHLVALLVPDSEWLGRWAAKAGKDADLPALADDPDLRSAIGAAVTRVNAKLGQIEKVRRFMIAPEPFTVDNDQMTPTLKVRRHILKAEYGDRLERLYRS</sequence>
<dbReference type="CDD" id="cd05907">
    <property type="entry name" value="VL_LC_FACS_like"/>
    <property type="match status" value="1"/>
</dbReference>
<evidence type="ECO:0000256" key="1">
    <source>
        <dbReference type="ARBA" id="ARBA00022741"/>
    </source>
</evidence>
<reference evidence="4 5" key="1">
    <citation type="submission" date="2020-08" db="EMBL/GenBank/DDBJ databases">
        <title>Genome sequencing of Purple Non-Sulfur Bacteria from various extreme environments.</title>
        <authorList>
            <person name="Mayer M."/>
        </authorList>
    </citation>
    <scope>NUCLEOTIDE SEQUENCE [LARGE SCALE GENOMIC DNA]</scope>
    <source>
        <strain evidence="4 5">JA131</strain>
    </source>
</reference>
<protein>
    <submittedName>
        <fullName evidence="4">Long-chain acyl-CoA synthetase</fullName>
        <ecNumber evidence="4">6.2.1.3</ecNumber>
    </submittedName>
</protein>
<gene>
    <name evidence="4" type="ORF">GGD89_000566</name>
</gene>
<dbReference type="GO" id="GO:0005524">
    <property type="term" value="F:ATP binding"/>
    <property type="evidence" value="ECO:0007669"/>
    <property type="project" value="UniProtKB-KW"/>
</dbReference>
<evidence type="ECO:0000313" key="4">
    <source>
        <dbReference type="EMBL" id="MBB4264955.1"/>
    </source>
</evidence>
<dbReference type="RefSeq" id="WP_343058516.1">
    <property type="nucleotide sequence ID" value="NZ_JACIGK010000003.1"/>
</dbReference>
<evidence type="ECO:0000256" key="2">
    <source>
        <dbReference type="ARBA" id="ARBA00022840"/>
    </source>
</evidence>
<evidence type="ECO:0000313" key="5">
    <source>
        <dbReference type="Proteomes" id="UP000554286"/>
    </source>
</evidence>
<proteinExistence type="predicted"/>
<name>A0A7W6RAG2_9PROT</name>
<keyword evidence="1" id="KW-0547">Nucleotide-binding</keyword>
<feature type="domain" description="AMP-dependent synthetase/ligase" evidence="3">
    <location>
        <begin position="23"/>
        <end position="431"/>
    </location>
</feature>
<dbReference type="GO" id="GO:0004467">
    <property type="term" value="F:long-chain fatty acid-CoA ligase activity"/>
    <property type="evidence" value="ECO:0007669"/>
    <property type="project" value="UniProtKB-EC"/>
</dbReference>
<dbReference type="InterPro" id="IPR000873">
    <property type="entry name" value="AMP-dep_synth/lig_dom"/>
</dbReference>
<evidence type="ECO:0000259" key="3">
    <source>
        <dbReference type="Pfam" id="PF00501"/>
    </source>
</evidence>
<dbReference type="Proteomes" id="UP000554286">
    <property type="component" value="Unassembled WGS sequence"/>
</dbReference>
<dbReference type="EMBL" id="JACIGK010000003">
    <property type="protein sequence ID" value="MBB4264955.1"/>
    <property type="molecule type" value="Genomic_DNA"/>
</dbReference>
<keyword evidence="5" id="KW-1185">Reference proteome</keyword>
<dbReference type="PANTHER" id="PTHR43272">
    <property type="entry name" value="LONG-CHAIN-FATTY-ACID--COA LIGASE"/>
    <property type="match status" value="1"/>
</dbReference>
<dbReference type="Pfam" id="PF00501">
    <property type="entry name" value="AMP-binding"/>
    <property type="match status" value="1"/>
</dbReference>
<dbReference type="InterPro" id="IPR042099">
    <property type="entry name" value="ANL_N_sf"/>
</dbReference>
<dbReference type="Pfam" id="PF23562">
    <property type="entry name" value="AMP-binding_C_3"/>
    <property type="match status" value="1"/>
</dbReference>
<dbReference type="GO" id="GO:0016020">
    <property type="term" value="C:membrane"/>
    <property type="evidence" value="ECO:0007669"/>
    <property type="project" value="TreeGrafter"/>
</dbReference>
<dbReference type="Gene3D" id="3.40.50.12780">
    <property type="entry name" value="N-terminal domain of ligase-like"/>
    <property type="match status" value="2"/>
</dbReference>
<keyword evidence="2" id="KW-0067">ATP-binding</keyword>
<dbReference type="SUPFAM" id="SSF56801">
    <property type="entry name" value="Acetyl-CoA synthetase-like"/>
    <property type="match status" value="1"/>
</dbReference>
<accession>A0A7W6RAG2</accession>
<keyword evidence="4" id="KW-0436">Ligase</keyword>
<organism evidence="4 5">
    <name type="scientific">Roseospira visakhapatnamensis</name>
    <dbReference type="NCBI Taxonomy" id="390880"/>
    <lineage>
        <taxon>Bacteria</taxon>
        <taxon>Pseudomonadati</taxon>
        <taxon>Pseudomonadota</taxon>
        <taxon>Alphaproteobacteria</taxon>
        <taxon>Rhodospirillales</taxon>
        <taxon>Rhodospirillaceae</taxon>
        <taxon>Roseospira</taxon>
    </lineage>
</organism>